<protein>
    <submittedName>
        <fullName evidence="2">Uncharacterized protein</fullName>
    </submittedName>
</protein>
<feature type="transmembrane region" description="Helical" evidence="1">
    <location>
        <begin position="14"/>
        <end position="32"/>
    </location>
</feature>
<dbReference type="EMBL" id="NMPZ01000036">
    <property type="protein sequence ID" value="OXL42677.1"/>
    <property type="molecule type" value="Genomic_DNA"/>
</dbReference>
<evidence type="ECO:0000313" key="3">
    <source>
        <dbReference type="Proteomes" id="UP000215155"/>
    </source>
</evidence>
<keyword evidence="1" id="KW-1133">Transmembrane helix</keyword>
<sequence length="66" mass="7923">MRCIIYSPHWLRTILPFVVMSAFYILTLAWGFRRCSFRLVGQCESLYSVERVTRLAPRFLCIHKRI</sequence>
<comment type="caution">
    <text evidence="2">The sequence shown here is derived from an EMBL/GenBank/DDBJ whole genome shotgun (WGS) entry which is preliminary data.</text>
</comment>
<organism evidence="2 3">
    <name type="scientific">Segatella copri</name>
    <dbReference type="NCBI Taxonomy" id="165179"/>
    <lineage>
        <taxon>Bacteria</taxon>
        <taxon>Pseudomonadati</taxon>
        <taxon>Bacteroidota</taxon>
        <taxon>Bacteroidia</taxon>
        <taxon>Bacteroidales</taxon>
        <taxon>Prevotellaceae</taxon>
        <taxon>Segatella</taxon>
    </lineage>
</organism>
<name>A0AA91TH48_9BACT</name>
<evidence type="ECO:0000256" key="1">
    <source>
        <dbReference type="SAM" id="Phobius"/>
    </source>
</evidence>
<dbReference type="Proteomes" id="UP000215155">
    <property type="component" value="Unassembled WGS sequence"/>
</dbReference>
<accession>A0AA91TH48</accession>
<keyword evidence="1" id="KW-0812">Transmembrane</keyword>
<evidence type="ECO:0000313" key="2">
    <source>
        <dbReference type="EMBL" id="OXL42677.1"/>
    </source>
</evidence>
<proteinExistence type="predicted"/>
<keyword evidence="1" id="KW-0472">Membrane</keyword>
<gene>
    <name evidence="2" type="ORF">CFT61_15270</name>
</gene>
<dbReference type="AlphaFoldDB" id="A0AA91TH48"/>
<reference evidence="2 3" key="1">
    <citation type="submission" date="2017-07" db="EMBL/GenBank/DDBJ databases">
        <title>Draft genome sequence of Prevotella copri isolated from the gut of healthy adult Indian.</title>
        <authorList>
            <person name="Das B."/>
            <person name="Bag S."/>
            <person name="Ghosh T.S."/>
        </authorList>
    </citation>
    <scope>NUCLEOTIDE SEQUENCE [LARGE SCALE GENOMIC DNA]</scope>
    <source>
        <strain evidence="2 3">Indica</strain>
    </source>
</reference>